<dbReference type="Pfam" id="PF08279">
    <property type="entry name" value="HTH_11"/>
    <property type="match status" value="1"/>
</dbReference>
<dbReference type="InterPro" id="IPR001034">
    <property type="entry name" value="DeoR_HTH"/>
</dbReference>
<dbReference type="Gene3D" id="1.10.10.10">
    <property type="entry name" value="Winged helix-like DNA-binding domain superfamily/Winged helix DNA-binding domain"/>
    <property type="match status" value="1"/>
</dbReference>
<keyword evidence="2" id="KW-0804">Transcription</keyword>
<evidence type="ECO:0000313" key="5">
    <source>
        <dbReference type="Proteomes" id="UP000681162"/>
    </source>
</evidence>
<dbReference type="AlphaFoldDB" id="A0A919XUB5"/>
<dbReference type="Pfam" id="PF13280">
    <property type="entry name" value="WYL"/>
    <property type="match status" value="1"/>
</dbReference>
<dbReference type="PANTHER" id="PTHR34580">
    <property type="match status" value="1"/>
</dbReference>
<reference evidence="4 5" key="1">
    <citation type="submission" date="2021-03" db="EMBL/GenBank/DDBJ databases">
        <title>Antimicrobial resistance genes in bacteria isolated from Japanese honey, and their potential for conferring macrolide and lincosamide resistance in the American foulbrood pathogen Paenibacillus larvae.</title>
        <authorList>
            <person name="Okamoto M."/>
            <person name="Kumagai M."/>
            <person name="Kanamori H."/>
            <person name="Takamatsu D."/>
        </authorList>
    </citation>
    <scope>NUCLEOTIDE SEQUENCE [LARGE SCALE GENOMIC DNA]</scope>
    <source>
        <strain evidence="4 5">J41TS12</strain>
    </source>
</reference>
<dbReference type="InterPro" id="IPR036388">
    <property type="entry name" value="WH-like_DNA-bd_sf"/>
</dbReference>
<evidence type="ECO:0000259" key="3">
    <source>
        <dbReference type="PROSITE" id="PS51000"/>
    </source>
</evidence>
<dbReference type="Proteomes" id="UP000681162">
    <property type="component" value="Unassembled WGS sequence"/>
</dbReference>
<evidence type="ECO:0000256" key="1">
    <source>
        <dbReference type="ARBA" id="ARBA00023015"/>
    </source>
</evidence>
<evidence type="ECO:0000256" key="2">
    <source>
        <dbReference type="ARBA" id="ARBA00023163"/>
    </source>
</evidence>
<name>A0A919XUB5_9BACL</name>
<gene>
    <name evidence="4" type="ORF">J41TS12_16630</name>
</gene>
<keyword evidence="1" id="KW-0805">Transcription regulation</keyword>
<proteinExistence type="predicted"/>
<dbReference type="RefSeq" id="WP_212939127.1">
    <property type="nucleotide sequence ID" value="NZ_BORR01000005.1"/>
</dbReference>
<dbReference type="InterPro" id="IPR051534">
    <property type="entry name" value="CBASS_pafABC_assoc_protein"/>
</dbReference>
<comment type="caution">
    <text evidence="4">The sequence shown here is derived from an EMBL/GenBank/DDBJ whole genome shotgun (WGS) entry which is preliminary data.</text>
</comment>
<organism evidence="4 5">
    <name type="scientific">Paenibacillus antibioticophila</name>
    <dbReference type="NCBI Taxonomy" id="1274374"/>
    <lineage>
        <taxon>Bacteria</taxon>
        <taxon>Bacillati</taxon>
        <taxon>Bacillota</taxon>
        <taxon>Bacilli</taxon>
        <taxon>Bacillales</taxon>
        <taxon>Paenibacillaceae</taxon>
        <taxon>Paenibacillus</taxon>
    </lineage>
</organism>
<accession>A0A919XUB5</accession>
<dbReference type="PANTHER" id="PTHR34580:SF1">
    <property type="entry name" value="PROTEIN PAFC"/>
    <property type="match status" value="1"/>
</dbReference>
<dbReference type="PROSITE" id="PS51000">
    <property type="entry name" value="HTH_DEOR_2"/>
    <property type="match status" value="1"/>
</dbReference>
<dbReference type="PIRSF" id="PIRSF016838">
    <property type="entry name" value="PafC"/>
    <property type="match status" value="1"/>
</dbReference>
<dbReference type="InterPro" id="IPR013196">
    <property type="entry name" value="HTH_11"/>
</dbReference>
<dbReference type="SUPFAM" id="SSF46785">
    <property type="entry name" value="Winged helix' DNA-binding domain"/>
    <property type="match status" value="1"/>
</dbReference>
<dbReference type="InterPro" id="IPR026881">
    <property type="entry name" value="WYL_dom"/>
</dbReference>
<feature type="domain" description="HTH deoR-type" evidence="3">
    <location>
        <begin position="3"/>
        <end position="62"/>
    </location>
</feature>
<protein>
    <submittedName>
        <fullName evidence="4">Transcriptional regulator</fullName>
    </submittedName>
</protein>
<sequence length="306" mass="35174">MGKIERLISIVMILLQKEIVSASEFAKLFHVSKRTILRDMEALSMSNIPIYAINGVNGGYGIMEEYKLDKRLLSSQDLENILTALSGLEQILFSPEVELTIRKIASMVHANAQQSSIHLSFYDWKGRAEILQVLRTCQDAINQGRLVSFDYIDKDGKSTKRMVEPYLLHFSEMSWYLRGFCLERRGYRTFKLSRTEHLHMESKTFSPREDVAHDLAEARYQPQLIEVKARIKPAIRDQFIERYGRNSVISLEDESLLATFQVPHSPIGFQLIAGFGTNLRIIEPAAIAEEFRTFLSSMLEQYDQAK</sequence>
<dbReference type="InterPro" id="IPR028349">
    <property type="entry name" value="PafC-like"/>
</dbReference>
<keyword evidence="5" id="KW-1185">Reference proteome</keyword>
<dbReference type="InterPro" id="IPR057727">
    <property type="entry name" value="WCX_dom"/>
</dbReference>
<dbReference type="InterPro" id="IPR036390">
    <property type="entry name" value="WH_DNA-bd_sf"/>
</dbReference>
<dbReference type="EMBL" id="BORR01000005">
    <property type="protein sequence ID" value="GIO36802.1"/>
    <property type="molecule type" value="Genomic_DNA"/>
</dbReference>
<dbReference type="PROSITE" id="PS52050">
    <property type="entry name" value="WYL"/>
    <property type="match status" value="1"/>
</dbReference>
<dbReference type="Pfam" id="PF25583">
    <property type="entry name" value="WCX"/>
    <property type="match status" value="1"/>
</dbReference>
<dbReference type="GO" id="GO:0003700">
    <property type="term" value="F:DNA-binding transcription factor activity"/>
    <property type="evidence" value="ECO:0007669"/>
    <property type="project" value="InterPro"/>
</dbReference>
<evidence type="ECO:0000313" key="4">
    <source>
        <dbReference type="EMBL" id="GIO36802.1"/>
    </source>
</evidence>